<evidence type="ECO:0000313" key="6">
    <source>
        <dbReference type="Proteomes" id="UP001488838"/>
    </source>
</evidence>
<name>A0AAW0IKI4_MYOGA</name>
<keyword evidence="2" id="KW-0853">WD repeat</keyword>
<comment type="caution">
    <text evidence="5">The sequence shown here is derived from an EMBL/GenBank/DDBJ whole genome shotgun (WGS) entry which is preliminary data.</text>
</comment>
<keyword evidence="4" id="KW-0539">Nucleus</keyword>
<dbReference type="InterPro" id="IPR028884">
    <property type="entry name" value="Trm82"/>
</dbReference>
<evidence type="ECO:0000256" key="2">
    <source>
        <dbReference type="ARBA" id="ARBA00022574"/>
    </source>
</evidence>
<dbReference type="AlphaFoldDB" id="A0AAW0IKI4"/>
<dbReference type="PANTHER" id="PTHR16288:SF0">
    <property type="entry name" value="TRNA (GUANINE-N(7)-)-METHYLTRANSFERASE NON-CATALYTIC SUBUNIT WDR4"/>
    <property type="match status" value="1"/>
</dbReference>
<evidence type="ECO:0000256" key="1">
    <source>
        <dbReference type="ARBA" id="ARBA00004123"/>
    </source>
</evidence>
<proteinExistence type="predicted"/>
<evidence type="ECO:0000256" key="4">
    <source>
        <dbReference type="ARBA" id="ARBA00023242"/>
    </source>
</evidence>
<dbReference type="GO" id="GO:0036265">
    <property type="term" value="P:RNA (guanine-N7)-methylation"/>
    <property type="evidence" value="ECO:0007669"/>
    <property type="project" value="InterPro"/>
</dbReference>
<evidence type="ECO:0000313" key="5">
    <source>
        <dbReference type="EMBL" id="KAK7814893.1"/>
    </source>
</evidence>
<dbReference type="GO" id="GO:0043527">
    <property type="term" value="C:tRNA methyltransferase complex"/>
    <property type="evidence" value="ECO:0007669"/>
    <property type="project" value="TreeGrafter"/>
</dbReference>
<protein>
    <submittedName>
        <fullName evidence="5">Uncharacterized protein</fullName>
    </submittedName>
</protein>
<dbReference type="SUPFAM" id="SSF50993">
    <property type="entry name" value="Peptidase/esterase 'gauge' domain"/>
    <property type="match status" value="1"/>
</dbReference>
<dbReference type="PANTHER" id="PTHR16288">
    <property type="entry name" value="WD40 REPEAT PROTEIN 4"/>
    <property type="match status" value="1"/>
</dbReference>
<organism evidence="5 6">
    <name type="scientific">Myodes glareolus</name>
    <name type="common">Bank vole</name>
    <name type="synonym">Clethrionomys glareolus</name>
    <dbReference type="NCBI Taxonomy" id="447135"/>
    <lineage>
        <taxon>Eukaryota</taxon>
        <taxon>Metazoa</taxon>
        <taxon>Chordata</taxon>
        <taxon>Craniata</taxon>
        <taxon>Vertebrata</taxon>
        <taxon>Euteleostomi</taxon>
        <taxon>Mammalia</taxon>
        <taxon>Eutheria</taxon>
        <taxon>Euarchontoglires</taxon>
        <taxon>Glires</taxon>
        <taxon>Rodentia</taxon>
        <taxon>Myomorpha</taxon>
        <taxon>Muroidea</taxon>
        <taxon>Cricetidae</taxon>
        <taxon>Arvicolinae</taxon>
        <taxon>Myodes</taxon>
    </lineage>
</organism>
<comment type="subcellular location">
    <subcellularLocation>
        <location evidence="1">Nucleus</location>
    </subcellularLocation>
</comment>
<accession>A0AAW0IKI4</accession>
<evidence type="ECO:0000256" key="3">
    <source>
        <dbReference type="ARBA" id="ARBA00022737"/>
    </source>
</evidence>
<sequence>MRAREYSAQRRPLGMRMLQAGTPYARRRVTSLASASRQGAVRRTCAEAAGGPMASSAGLALCGQTLVVRGGSRFLAISTASSDDDRVFTYDCSAAEKSAPEDKGENGQPVDKGSDTILASTFSKSGSYFALTDDSKRLILFRTKPWQCLSV</sequence>
<dbReference type="GO" id="GO:0005829">
    <property type="term" value="C:cytosol"/>
    <property type="evidence" value="ECO:0007669"/>
    <property type="project" value="TreeGrafter"/>
</dbReference>
<keyword evidence="6" id="KW-1185">Reference proteome</keyword>
<gene>
    <name evidence="5" type="ORF">U0070_026394</name>
</gene>
<feature type="non-terminal residue" evidence="5">
    <location>
        <position position="151"/>
    </location>
</feature>
<dbReference type="GO" id="GO:0005634">
    <property type="term" value="C:nucleus"/>
    <property type="evidence" value="ECO:0007669"/>
    <property type="project" value="UniProtKB-SubCell"/>
</dbReference>
<dbReference type="Proteomes" id="UP001488838">
    <property type="component" value="Unassembled WGS sequence"/>
</dbReference>
<keyword evidence="3" id="KW-0677">Repeat</keyword>
<reference evidence="5 6" key="1">
    <citation type="journal article" date="2023" name="bioRxiv">
        <title>Conserved and derived expression patterns and positive selection on dental genes reveal complex evolutionary context of ever-growing rodent molars.</title>
        <authorList>
            <person name="Calamari Z.T."/>
            <person name="Song A."/>
            <person name="Cohen E."/>
            <person name="Akter M."/>
            <person name="Roy R.D."/>
            <person name="Hallikas O."/>
            <person name="Christensen M.M."/>
            <person name="Li P."/>
            <person name="Marangoni P."/>
            <person name="Jernvall J."/>
            <person name="Klein O.D."/>
        </authorList>
    </citation>
    <scope>NUCLEOTIDE SEQUENCE [LARGE SCALE GENOMIC DNA]</scope>
    <source>
        <strain evidence="5">V071</strain>
    </source>
</reference>
<dbReference type="EMBL" id="JBBHLL010000118">
    <property type="protein sequence ID" value="KAK7814893.1"/>
    <property type="molecule type" value="Genomic_DNA"/>
</dbReference>
<dbReference type="GO" id="GO:0006400">
    <property type="term" value="P:tRNA modification"/>
    <property type="evidence" value="ECO:0007669"/>
    <property type="project" value="TreeGrafter"/>
</dbReference>